<name>A0AAV8UZK7_9RHOD</name>
<dbReference type="PANTHER" id="PTHR13383">
    <property type="entry name" value="RIBONUCLEASE H2 SUBUNIT B"/>
    <property type="match status" value="1"/>
</dbReference>
<organism evidence="2 3">
    <name type="scientific">Rhodosorus marinus</name>
    <dbReference type="NCBI Taxonomy" id="101924"/>
    <lineage>
        <taxon>Eukaryota</taxon>
        <taxon>Rhodophyta</taxon>
        <taxon>Stylonematophyceae</taxon>
        <taxon>Stylonematales</taxon>
        <taxon>Stylonemataceae</taxon>
        <taxon>Rhodosorus</taxon>
    </lineage>
</organism>
<protein>
    <submittedName>
        <fullName evidence="2">Uncharacterized protein</fullName>
    </submittedName>
</protein>
<reference evidence="2 3" key="1">
    <citation type="journal article" date="2023" name="Nat. Commun.">
        <title>Origin of minicircular mitochondrial genomes in red algae.</title>
        <authorList>
            <person name="Lee Y."/>
            <person name="Cho C.H."/>
            <person name="Lee Y.M."/>
            <person name="Park S.I."/>
            <person name="Yang J.H."/>
            <person name="West J.A."/>
            <person name="Bhattacharya D."/>
            <person name="Yoon H.S."/>
        </authorList>
    </citation>
    <scope>NUCLEOTIDE SEQUENCE [LARGE SCALE GENOMIC DNA]</scope>
    <source>
        <strain evidence="2 3">CCMP1338</strain>
        <tissue evidence="2">Whole cell</tissue>
    </source>
</reference>
<dbReference type="PANTHER" id="PTHR13383:SF11">
    <property type="entry name" value="RIBONUCLEASE H2 SUBUNIT B"/>
    <property type="match status" value="1"/>
</dbReference>
<feature type="region of interest" description="Disordered" evidence="1">
    <location>
        <begin position="204"/>
        <end position="245"/>
    </location>
</feature>
<accession>A0AAV8UZK7</accession>
<dbReference type="InterPro" id="IPR040456">
    <property type="entry name" value="RNase_H2_suB"/>
</dbReference>
<dbReference type="GO" id="GO:0032299">
    <property type="term" value="C:ribonuclease H2 complex"/>
    <property type="evidence" value="ECO:0007669"/>
    <property type="project" value="InterPro"/>
</dbReference>
<feature type="compositionally biased region" description="Basic and acidic residues" evidence="1">
    <location>
        <begin position="210"/>
        <end position="220"/>
    </location>
</feature>
<gene>
    <name evidence="2" type="ORF">NDN08_008037</name>
</gene>
<dbReference type="AlphaFoldDB" id="A0AAV8UZK7"/>
<dbReference type="EMBL" id="JAMWBK010000002">
    <property type="protein sequence ID" value="KAJ8907934.1"/>
    <property type="molecule type" value="Genomic_DNA"/>
</dbReference>
<evidence type="ECO:0000313" key="2">
    <source>
        <dbReference type="EMBL" id="KAJ8907934.1"/>
    </source>
</evidence>
<dbReference type="GO" id="GO:0006401">
    <property type="term" value="P:RNA catabolic process"/>
    <property type="evidence" value="ECO:0007669"/>
    <property type="project" value="TreeGrafter"/>
</dbReference>
<keyword evidence="3" id="KW-1185">Reference proteome</keyword>
<evidence type="ECO:0000256" key="1">
    <source>
        <dbReference type="SAM" id="MobiDB-lite"/>
    </source>
</evidence>
<evidence type="ECO:0000313" key="3">
    <source>
        <dbReference type="Proteomes" id="UP001157974"/>
    </source>
</evidence>
<dbReference type="GO" id="GO:0005654">
    <property type="term" value="C:nucleoplasm"/>
    <property type="evidence" value="ECO:0007669"/>
    <property type="project" value="TreeGrafter"/>
</dbReference>
<proteinExistence type="predicted"/>
<sequence>MERKVAILDERLGEKQWKIITMALGDSPARRLIVCEENLMIFDLLNFQPKYGAWLMLPDDGFIEGGEFLIVSEVDPLFVALRLLEESDRSVFQPKPVLLSSIALNLTSFCSADDLKCITQWAQIGDEVVHRLDHDKVMRWLKLKLKNTEATGLGRDDALDVISRYTSTEWIQKLREDFSEKSTEPGRIDSASFLNYNNSSRVGESVQDVTAKENEKEQPKKRVKNRLASVDKSGMKPLSQFFKKK</sequence>
<dbReference type="Gene3D" id="1.10.20.120">
    <property type="match status" value="1"/>
</dbReference>
<comment type="caution">
    <text evidence="2">The sequence shown here is derived from an EMBL/GenBank/DDBJ whole genome shotgun (WGS) entry which is preliminary data.</text>
</comment>
<dbReference type="Proteomes" id="UP001157974">
    <property type="component" value="Unassembled WGS sequence"/>
</dbReference>